<gene>
    <name evidence="1" type="ORF">QYM36_014941</name>
</gene>
<keyword evidence="2" id="KW-1185">Reference proteome</keyword>
<dbReference type="EMBL" id="JAVRJZ010000019">
    <property type="protein sequence ID" value="KAK2707079.1"/>
    <property type="molecule type" value="Genomic_DNA"/>
</dbReference>
<dbReference type="Proteomes" id="UP001187531">
    <property type="component" value="Unassembled WGS sequence"/>
</dbReference>
<sequence length="132" mass="15658">MEATLKHREADKEKVSDNSEDKWVQNFADEFKYPDDSKNRNFMTHFRRQYLKEDSHKDIKILTSLPPPLHHDTQDEAIKFIGKNSQEDTLKEDTLPLVPRCFTTEYPKEDTLEEDIPPLVPLYFTSQYPQEN</sequence>
<protein>
    <submittedName>
        <fullName evidence="1">Uncharacterized protein</fullName>
    </submittedName>
</protein>
<reference evidence="1" key="1">
    <citation type="submission" date="2023-07" db="EMBL/GenBank/DDBJ databases">
        <title>Chromosome-level genome assembly of Artemia franciscana.</title>
        <authorList>
            <person name="Jo E."/>
        </authorList>
    </citation>
    <scope>NUCLEOTIDE SEQUENCE</scope>
    <source>
        <tissue evidence="1">Whole body</tissue>
    </source>
</reference>
<accession>A0AA88HHE6</accession>
<evidence type="ECO:0000313" key="2">
    <source>
        <dbReference type="Proteomes" id="UP001187531"/>
    </source>
</evidence>
<dbReference type="AlphaFoldDB" id="A0AA88HHE6"/>
<evidence type="ECO:0000313" key="1">
    <source>
        <dbReference type="EMBL" id="KAK2707079.1"/>
    </source>
</evidence>
<name>A0AA88HHE6_ARTSF</name>
<comment type="caution">
    <text evidence="1">The sequence shown here is derived from an EMBL/GenBank/DDBJ whole genome shotgun (WGS) entry which is preliminary data.</text>
</comment>
<proteinExistence type="predicted"/>
<organism evidence="1 2">
    <name type="scientific">Artemia franciscana</name>
    <name type="common">Brine shrimp</name>
    <name type="synonym">Artemia sanfranciscana</name>
    <dbReference type="NCBI Taxonomy" id="6661"/>
    <lineage>
        <taxon>Eukaryota</taxon>
        <taxon>Metazoa</taxon>
        <taxon>Ecdysozoa</taxon>
        <taxon>Arthropoda</taxon>
        <taxon>Crustacea</taxon>
        <taxon>Branchiopoda</taxon>
        <taxon>Anostraca</taxon>
        <taxon>Artemiidae</taxon>
        <taxon>Artemia</taxon>
    </lineage>
</organism>